<feature type="transmembrane region" description="Helical" evidence="16">
    <location>
        <begin position="83"/>
        <end position="103"/>
    </location>
</feature>
<keyword evidence="11" id="KW-0520">NAD</keyword>
<keyword evidence="10 16" id="KW-1133">Transmembrane helix</keyword>
<evidence type="ECO:0000256" key="6">
    <source>
        <dbReference type="ARBA" id="ARBA00022660"/>
    </source>
</evidence>
<evidence type="ECO:0000256" key="12">
    <source>
        <dbReference type="ARBA" id="ARBA00023128"/>
    </source>
</evidence>
<feature type="transmembrane region" description="Helical" evidence="16">
    <location>
        <begin position="128"/>
        <end position="148"/>
    </location>
</feature>
<dbReference type="EMBL" id="MK303551">
    <property type="protein sequence ID" value="QHQ73105.1"/>
    <property type="molecule type" value="Genomic_DNA"/>
</dbReference>
<gene>
    <name evidence="17" type="primary">nad6</name>
</gene>
<reference evidence="17" key="1">
    <citation type="journal article" date="2019" name="Sci. Rep.">
        <title>Mitochondrial genome characterization of the family Trigonidiidae (Orthoptera) reveals novel structural features and nad1 transcript ends.</title>
        <authorList>
            <person name="Ma C."/>
            <person name="Wang Y."/>
            <person name="Zhang L."/>
            <person name="Li J."/>
        </authorList>
    </citation>
    <scope>NUCLEOTIDE SEQUENCE</scope>
</reference>
<evidence type="ECO:0000256" key="9">
    <source>
        <dbReference type="ARBA" id="ARBA00022982"/>
    </source>
</evidence>
<keyword evidence="5" id="KW-0813">Transport</keyword>
<geneLocation type="mitochondrion" evidence="17"/>
<dbReference type="GO" id="GO:0008137">
    <property type="term" value="F:NADH dehydrogenase (ubiquinone) activity"/>
    <property type="evidence" value="ECO:0007669"/>
    <property type="project" value="UniProtKB-EC"/>
</dbReference>
<evidence type="ECO:0000256" key="1">
    <source>
        <dbReference type="ARBA" id="ARBA00004225"/>
    </source>
</evidence>
<dbReference type="GO" id="GO:0031966">
    <property type="term" value="C:mitochondrial membrane"/>
    <property type="evidence" value="ECO:0007669"/>
    <property type="project" value="UniProtKB-SubCell"/>
</dbReference>
<keyword evidence="9" id="KW-0249">Electron transport</keyword>
<name>A0A6B9VWW0_9ORTH</name>
<accession>A0A6B9VWW0</accession>
<evidence type="ECO:0000256" key="3">
    <source>
        <dbReference type="ARBA" id="ARBA00012944"/>
    </source>
</evidence>
<dbReference type="EC" id="7.1.1.2" evidence="3"/>
<keyword evidence="6" id="KW-0679">Respiratory chain</keyword>
<organism evidence="17">
    <name type="scientific">Dianemobius furumagiensis</name>
    <dbReference type="NCBI Taxonomy" id="2153487"/>
    <lineage>
        <taxon>Eukaryota</taxon>
        <taxon>Metazoa</taxon>
        <taxon>Ecdysozoa</taxon>
        <taxon>Arthropoda</taxon>
        <taxon>Hexapoda</taxon>
        <taxon>Insecta</taxon>
        <taxon>Pterygota</taxon>
        <taxon>Neoptera</taxon>
        <taxon>Polyneoptera</taxon>
        <taxon>Orthoptera</taxon>
        <taxon>Ensifera</taxon>
        <taxon>Gryllidea</taxon>
        <taxon>Grylloidea</taxon>
        <taxon>Trigonidiidae</taxon>
        <taxon>Nemobiinae</taxon>
        <taxon>Dianemobius</taxon>
    </lineage>
</organism>
<evidence type="ECO:0000256" key="7">
    <source>
        <dbReference type="ARBA" id="ARBA00022692"/>
    </source>
</evidence>
<protein>
    <recommendedName>
        <fullName evidence="4">NADH-ubiquinone oxidoreductase chain 6</fullName>
        <ecNumber evidence="3">7.1.1.2</ecNumber>
    </recommendedName>
    <alternativeName>
        <fullName evidence="14">NADH dehydrogenase subunit 6</fullName>
    </alternativeName>
</protein>
<feature type="transmembrane region" description="Helical" evidence="16">
    <location>
        <begin position="50"/>
        <end position="71"/>
    </location>
</feature>
<evidence type="ECO:0000256" key="16">
    <source>
        <dbReference type="SAM" id="Phobius"/>
    </source>
</evidence>
<evidence type="ECO:0000256" key="4">
    <source>
        <dbReference type="ARBA" id="ARBA00021095"/>
    </source>
</evidence>
<dbReference type="PANTHER" id="PTHR11435:SF1">
    <property type="entry name" value="NADH-UBIQUINONE OXIDOREDUCTASE CHAIN 6"/>
    <property type="match status" value="1"/>
</dbReference>
<keyword evidence="13 16" id="KW-0472">Membrane</keyword>
<dbReference type="PANTHER" id="PTHR11435">
    <property type="entry name" value="NADH UBIQUINONE OXIDOREDUCTASE SUBUNIT ND6"/>
    <property type="match status" value="1"/>
</dbReference>
<evidence type="ECO:0000256" key="8">
    <source>
        <dbReference type="ARBA" id="ARBA00022967"/>
    </source>
</evidence>
<evidence type="ECO:0000256" key="13">
    <source>
        <dbReference type="ARBA" id="ARBA00023136"/>
    </source>
</evidence>
<dbReference type="AlphaFoldDB" id="A0A6B9VWW0"/>
<evidence type="ECO:0000313" key="17">
    <source>
        <dbReference type="EMBL" id="QHQ73105.1"/>
    </source>
</evidence>
<evidence type="ECO:0000256" key="2">
    <source>
        <dbReference type="ARBA" id="ARBA00005698"/>
    </source>
</evidence>
<sequence>MKLILMIMISANSILLMLNHPLSLTIIIIIQSLSICLFISIFTYSSWFSYILFLSFLGGMLVIFIYMTTLASNELMIIPKTPYLIFIFINSLIIVQYVSIFPFNPIKNNDKFLEPFDNINQLFMSPNMMIYFLMILYLLITMIAVIKISNFSQGTLRHSTYE</sequence>
<comment type="catalytic activity">
    <reaction evidence="15">
        <text>a ubiquinone + NADH + 5 H(+)(in) = a ubiquinol + NAD(+) + 4 H(+)(out)</text>
        <dbReference type="Rhea" id="RHEA:29091"/>
        <dbReference type="Rhea" id="RHEA-COMP:9565"/>
        <dbReference type="Rhea" id="RHEA-COMP:9566"/>
        <dbReference type="ChEBI" id="CHEBI:15378"/>
        <dbReference type="ChEBI" id="CHEBI:16389"/>
        <dbReference type="ChEBI" id="CHEBI:17976"/>
        <dbReference type="ChEBI" id="CHEBI:57540"/>
        <dbReference type="ChEBI" id="CHEBI:57945"/>
        <dbReference type="EC" id="7.1.1.2"/>
    </reaction>
</comment>
<dbReference type="InterPro" id="IPR050269">
    <property type="entry name" value="ComplexI_Subunit6"/>
</dbReference>
<proteinExistence type="inferred from homology"/>
<feature type="transmembrane region" description="Helical" evidence="16">
    <location>
        <begin position="21"/>
        <end position="44"/>
    </location>
</feature>
<keyword evidence="8" id="KW-1278">Translocase</keyword>
<evidence type="ECO:0000256" key="14">
    <source>
        <dbReference type="ARBA" id="ARBA00031019"/>
    </source>
</evidence>
<keyword evidence="7 16" id="KW-0812">Transmembrane</keyword>
<evidence type="ECO:0000256" key="10">
    <source>
        <dbReference type="ARBA" id="ARBA00022989"/>
    </source>
</evidence>
<evidence type="ECO:0000256" key="5">
    <source>
        <dbReference type="ARBA" id="ARBA00022448"/>
    </source>
</evidence>
<keyword evidence="12 17" id="KW-0496">Mitochondrion</keyword>
<evidence type="ECO:0000256" key="11">
    <source>
        <dbReference type="ARBA" id="ARBA00023027"/>
    </source>
</evidence>
<comment type="similarity">
    <text evidence="2">Belongs to the complex I subunit 6 family.</text>
</comment>
<comment type="subcellular location">
    <subcellularLocation>
        <location evidence="1">Mitochondrion membrane</location>
        <topology evidence="1">Multi-pass membrane protein</topology>
    </subcellularLocation>
</comment>
<evidence type="ECO:0000256" key="15">
    <source>
        <dbReference type="ARBA" id="ARBA00049551"/>
    </source>
</evidence>